<comment type="caution">
    <text evidence="1">The sequence shown here is derived from an EMBL/GenBank/DDBJ whole genome shotgun (WGS) entry which is preliminary data.</text>
</comment>
<evidence type="ECO:0000313" key="1">
    <source>
        <dbReference type="EMBL" id="MBE1601470.1"/>
    </source>
</evidence>
<reference evidence="1 2" key="1">
    <citation type="submission" date="2020-10" db="EMBL/GenBank/DDBJ databases">
        <title>Sequencing the genomes of 1000 actinobacteria strains.</title>
        <authorList>
            <person name="Klenk H.-P."/>
        </authorList>
    </citation>
    <scope>NUCLEOTIDE SEQUENCE [LARGE SCALE GENOMIC DNA]</scope>
    <source>
        <strain evidence="1 2">DSM 41803</strain>
    </source>
</reference>
<protein>
    <submittedName>
        <fullName evidence="1">Uncharacterized protein</fullName>
    </submittedName>
</protein>
<name>A0A8I0PFM9_9ACTN</name>
<accession>A0A8I0PFM9</accession>
<organism evidence="1 2">
    <name type="scientific">Streptomyces stelliscabiei</name>
    <dbReference type="NCBI Taxonomy" id="146820"/>
    <lineage>
        <taxon>Bacteria</taxon>
        <taxon>Bacillati</taxon>
        <taxon>Actinomycetota</taxon>
        <taxon>Actinomycetes</taxon>
        <taxon>Kitasatosporales</taxon>
        <taxon>Streptomycetaceae</taxon>
        <taxon>Streptomyces</taxon>
    </lineage>
</organism>
<dbReference type="AlphaFoldDB" id="A0A8I0PFM9"/>
<keyword evidence="2" id="KW-1185">Reference proteome</keyword>
<sequence>MTTEGHRREPPLAYRLAPAAVHGTSGFSTVS</sequence>
<evidence type="ECO:0000313" key="2">
    <source>
        <dbReference type="Proteomes" id="UP000629287"/>
    </source>
</evidence>
<dbReference type="EMBL" id="JADBGF010000001">
    <property type="protein sequence ID" value="MBE1601470.1"/>
    <property type="molecule type" value="Genomic_DNA"/>
</dbReference>
<proteinExistence type="predicted"/>
<dbReference type="Proteomes" id="UP000629287">
    <property type="component" value="Unassembled WGS sequence"/>
</dbReference>
<gene>
    <name evidence="1" type="ORF">H4687_007599</name>
</gene>